<gene>
    <name evidence="4" type="ORF">SAMN04489711_101264</name>
</gene>
<dbReference type="EC" id="2.7.7.65" evidence="1"/>
<dbReference type="Gene3D" id="3.30.450.20">
    <property type="entry name" value="PAS domain"/>
    <property type="match status" value="1"/>
</dbReference>
<dbReference type="FunFam" id="3.30.70.270:FF:000001">
    <property type="entry name" value="Diguanylate cyclase domain protein"/>
    <property type="match status" value="1"/>
</dbReference>
<dbReference type="Pfam" id="PF00990">
    <property type="entry name" value="GGDEF"/>
    <property type="match status" value="1"/>
</dbReference>
<evidence type="ECO:0000313" key="4">
    <source>
        <dbReference type="EMBL" id="SFE33670.1"/>
    </source>
</evidence>
<organism evidence="4 5">
    <name type="scientific">Paracidovorax wautersii</name>
    <dbReference type="NCBI Taxonomy" id="1177982"/>
    <lineage>
        <taxon>Bacteria</taxon>
        <taxon>Pseudomonadati</taxon>
        <taxon>Pseudomonadota</taxon>
        <taxon>Betaproteobacteria</taxon>
        <taxon>Burkholderiales</taxon>
        <taxon>Comamonadaceae</taxon>
        <taxon>Paracidovorax</taxon>
    </lineage>
</organism>
<dbReference type="AlphaFoldDB" id="A0A1I1ZT59"/>
<dbReference type="InterPro" id="IPR000014">
    <property type="entry name" value="PAS"/>
</dbReference>
<dbReference type="RefSeq" id="WP_092936804.1">
    <property type="nucleotide sequence ID" value="NZ_FONX01000001.1"/>
</dbReference>
<feature type="domain" description="GGDEF" evidence="3">
    <location>
        <begin position="171"/>
        <end position="303"/>
    </location>
</feature>
<dbReference type="NCBIfam" id="TIGR00254">
    <property type="entry name" value="GGDEF"/>
    <property type="match status" value="1"/>
</dbReference>
<comment type="catalytic activity">
    <reaction evidence="2">
        <text>2 GTP = 3',3'-c-di-GMP + 2 diphosphate</text>
        <dbReference type="Rhea" id="RHEA:24898"/>
        <dbReference type="ChEBI" id="CHEBI:33019"/>
        <dbReference type="ChEBI" id="CHEBI:37565"/>
        <dbReference type="ChEBI" id="CHEBI:58805"/>
        <dbReference type="EC" id="2.7.7.65"/>
    </reaction>
</comment>
<dbReference type="EMBL" id="FONX01000001">
    <property type="protein sequence ID" value="SFE33670.1"/>
    <property type="molecule type" value="Genomic_DNA"/>
</dbReference>
<sequence length="303" mass="33922">MHNTMVFDFLDVIPMPVLVSEMAGNAHSAHRPRFVNTAFLEQIGYGLDEIPDIESWFRLAYPDPEIRKAVENDWFLAIDRSLAQGRRIAESSAPIQCKNGQKRWFIITAQVRSESLPNMHIVTFRDIHDLKMLSDKNHRLSQTDQLTGVFNRRAGQQLLESEMARSHRSGLPFSVVMCDVDHFKFVNDQWGHACGDQVLCRVAQTLRSTCRNIDAVVRWGGDEFLVILPATALKDSRIVADRLRQSVQSLECRWEAATVSPTLSLGCAASQPGLSLAELMKAADESLYAAKLQGRNAVGVASE</sequence>
<dbReference type="InterPro" id="IPR035965">
    <property type="entry name" value="PAS-like_dom_sf"/>
</dbReference>
<dbReference type="PROSITE" id="PS50887">
    <property type="entry name" value="GGDEF"/>
    <property type="match status" value="1"/>
</dbReference>
<dbReference type="PANTHER" id="PTHR45138">
    <property type="entry name" value="REGULATORY COMPONENTS OF SENSORY TRANSDUCTION SYSTEM"/>
    <property type="match status" value="1"/>
</dbReference>
<dbReference type="CDD" id="cd01949">
    <property type="entry name" value="GGDEF"/>
    <property type="match status" value="1"/>
</dbReference>
<dbReference type="PANTHER" id="PTHR45138:SF9">
    <property type="entry name" value="DIGUANYLATE CYCLASE DGCM-RELATED"/>
    <property type="match status" value="1"/>
</dbReference>
<dbReference type="GO" id="GO:0052621">
    <property type="term" value="F:diguanylate cyclase activity"/>
    <property type="evidence" value="ECO:0007669"/>
    <property type="project" value="UniProtKB-EC"/>
</dbReference>
<evidence type="ECO:0000259" key="3">
    <source>
        <dbReference type="PROSITE" id="PS50887"/>
    </source>
</evidence>
<reference evidence="5" key="1">
    <citation type="submission" date="2016-10" db="EMBL/GenBank/DDBJ databases">
        <authorList>
            <person name="Varghese N."/>
            <person name="Submissions S."/>
        </authorList>
    </citation>
    <scope>NUCLEOTIDE SEQUENCE [LARGE SCALE GENOMIC DNA]</scope>
    <source>
        <strain evidence="5">DSM 27981</strain>
    </source>
</reference>
<accession>A0A1I1ZT59</accession>
<dbReference type="STRING" id="1177982.SAMN04489711_101264"/>
<name>A0A1I1ZT59_9BURK</name>
<dbReference type="SUPFAM" id="SSF55785">
    <property type="entry name" value="PYP-like sensor domain (PAS domain)"/>
    <property type="match status" value="1"/>
</dbReference>
<protein>
    <recommendedName>
        <fullName evidence="1">diguanylate cyclase</fullName>
        <ecNumber evidence="1">2.7.7.65</ecNumber>
    </recommendedName>
</protein>
<dbReference type="Gene3D" id="3.30.70.270">
    <property type="match status" value="1"/>
</dbReference>
<proteinExistence type="predicted"/>
<dbReference type="SMART" id="SM00267">
    <property type="entry name" value="GGDEF"/>
    <property type="match status" value="1"/>
</dbReference>
<dbReference type="InterPro" id="IPR029787">
    <property type="entry name" value="Nucleotide_cyclase"/>
</dbReference>
<evidence type="ECO:0000256" key="2">
    <source>
        <dbReference type="ARBA" id="ARBA00034247"/>
    </source>
</evidence>
<dbReference type="InterPro" id="IPR000160">
    <property type="entry name" value="GGDEF_dom"/>
</dbReference>
<dbReference type="Proteomes" id="UP000199119">
    <property type="component" value="Unassembled WGS sequence"/>
</dbReference>
<dbReference type="SUPFAM" id="SSF55073">
    <property type="entry name" value="Nucleotide cyclase"/>
    <property type="match status" value="1"/>
</dbReference>
<dbReference type="InterPro" id="IPR050469">
    <property type="entry name" value="Diguanylate_Cyclase"/>
</dbReference>
<dbReference type="InterPro" id="IPR043128">
    <property type="entry name" value="Rev_trsase/Diguanyl_cyclase"/>
</dbReference>
<evidence type="ECO:0000256" key="1">
    <source>
        <dbReference type="ARBA" id="ARBA00012528"/>
    </source>
</evidence>
<keyword evidence="5" id="KW-1185">Reference proteome</keyword>
<dbReference type="CDD" id="cd00130">
    <property type="entry name" value="PAS"/>
    <property type="match status" value="1"/>
</dbReference>
<evidence type="ECO:0000313" key="5">
    <source>
        <dbReference type="Proteomes" id="UP000199119"/>
    </source>
</evidence>